<dbReference type="GO" id="GO:0004519">
    <property type="term" value="F:endonuclease activity"/>
    <property type="evidence" value="ECO:0007669"/>
    <property type="project" value="UniProtKB-KW"/>
</dbReference>
<dbReference type="GO" id="GO:0016787">
    <property type="term" value="F:hydrolase activity"/>
    <property type="evidence" value="ECO:0007669"/>
    <property type="project" value="UniProtKB-KW"/>
</dbReference>
<keyword evidence="2" id="KW-0680">Restriction system</keyword>
<evidence type="ECO:0000313" key="6">
    <source>
        <dbReference type="Proteomes" id="UP001179363"/>
    </source>
</evidence>
<keyword evidence="5" id="KW-0255">Endonuclease</keyword>
<keyword evidence="6" id="KW-1185">Reference proteome</keyword>
<keyword evidence="5" id="KW-0540">Nuclease</keyword>
<dbReference type="InterPro" id="IPR044946">
    <property type="entry name" value="Restrct_endonuc_typeI_TRD_sf"/>
</dbReference>
<dbReference type="PANTHER" id="PTHR43140:SF1">
    <property type="entry name" value="TYPE I RESTRICTION ENZYME ECOKI SPECIFICITY SUBUNIT"/>
    <property type="match status" value="1"/>
</dbReference>
<keyword evidence="3" id="KW-0238">DNA-binding</keyword>
<reference evidence="5" key="1">
    <citation type="submission" date="2022-01" db="EMBL/GenBank/DDBJ databases">
        <title>Gillisia lutea sp. nov., isolated from marine plastic residues from the Malvarosa beach (Valencia, Spain).</title>
        <authorList>
            <person name="Vidal-Verdu A."/>
            <person name="Molina-Menor E."/>
            <person name="Satari L."/>
            <person name="Pascual J."/>
            <person name="Pereto J."/>
            <person name="Porcar M."/>
        </authorList>
    </citation>
    <scope>NUCLEOTIDE SEQUENCE</scope>
    <source>
        <strain evidence="5">M10.2A</strain>
    </source>
</reference>
<dbReference type="EC" id="3.1.21.-" evidence="5"/>
<dbReference type="EMBL" id="JAKGTH010000007">
    <property type="protein sequence ID" value="MCF4101034.1"/>
    <property type="molecule type" value="Genomic_DNA"/>
</dbReference>
<accession>A0ABS9EFY0</accession>
<dbReference type="Proteomes" id="UP001179363">
    <property type="component" value="Unassembled WGS sequence"/>
</dbReference>
<comment type="caution">
    <text evidence="5">The sequence shown here is derived from an EMBL/GenBank/DDBJ whole genome shotgun (WGS) entry which is preliminary data.</text>
</comment>
<dbReference type="CDD" id="cd17254">
    <property type="entry name" value="RMtype1_S_FclI-TRD1-CR1_like"/>
    <property type="match status" value="1"/>
</dbReference>
<dbReference type="SUPFAM" id="SSF116734">
    <property type="entry name" value="DNA methylase specificity domain"/>
    <property type="match status" value="2"/>
</dbReference>
<dbReference type="RefSeq" id="WP_236133185.1">
    <property type="nucleotide sequence ID" value="NZ_JAKGTH010000007.1"/>
</dbReference>
<dbReference type="Gene3D" id="3.90.220.20">
    <property type="entry name" value="DNA methylase specificity domains"/>
    <property type="match status" value="2"/>
</dbReference>
<evidence type="ECO:0000313" key="5">
    <source>
        <dbReference type="EMBL" id="MCF4101034.1"/>
    </source>
</evidence>
<feature type="domain" description="Type I restriction modification DNA specificity" evidence="4">
    <location>
        <begin position="198"/>
        <end position="364"/>
    </location>
</feature>
<dbReference type="Pfam" id="PF01420">
    <property type="entry name" value="Methylase_S"/>
    <property type="match status" value="2"/>
</dbReference>
<dbReference type="CDD" id="cd17521">
    <property type="entry name" value="RMtype1_S_Sau13435ORF2165P_TRD2-CR2_like"/>
    <property type="match status" value="1"/>
</dbReference>
<dbReference type="PANTHER" id="PTHR43140">
    <property type="entry name" value="TYPE-1 RESTRICTION ENZYME ECOKI SPECIFICITY PROTEIN"/>
    <property type="match status" value="1"/>
</dbReference>
<dbReference type="InterPro" id="IPR000055">
    <property type="entry name" value="Restrct_endonuc_typeI_TRD"/>
</dbReference>
<feature type="domain" description="Type I restriction modification DNA specificity" evidence="4">
    <location>
        <begin position="3"/>
        <end position="171"/>
    </location>
</feature>
<gene>
    <name evidence="5" type="ORF">L1I30_05110</name>
</gene>
<evidence type="ECO:0000256" key="3">
    <source>
        <dbReference type="ARBA" id="ARBA00023125"/>
    </source>
</evidence>
<keyword evidence="5" id="KW-0378">Hydrolase</keyword>
<proteinExistence type="inferred from homology"/>
<dbReference type="InterPro" id="IPR051212">
    <property type="entry name" value="Type-I_RE_S_subunit"/>
</dbReference>
<name>A0ABS9EFY0_9FLAO</name>
<organism evidence="5 6">
    <name type="scientific">Gillisia lutea</name>
    <dbReference type="NCBI Taxonomy" id="2909668"/>
    <lineage>
        <taxon>Bacteria</taxon>
        <taxon>Pseudomonadati</taxon>
        <taxon>Bacteroidota</taxon>
        <taxon>Flavobacteriia</taxon>
        <taxon>Flavobacteriales</taxon>
        <taxon>Flavobacteriaceae</taxon>
        <taxon>Gillisia</taxon>
    </lineage>
</organism>
<sequence>MGSWREIKVKDVAAKIQYGYTGKTHKTGEYRYLRITDIQNSKVNWSTVPFSTISDPKEIEKYLLHTDDIIFARTGATVGKSFIIEEVDKSIFASYLIRIQLKKDVFPKYLYLYFQSSSYWQQIRGHEVGAAQPNVNGKKLGEIVFPLPSIQEQKRIVTQIDYLFEKLNKGIVLLEENIIHSQALINSVLDEEFGKLEEEFESKPLEEIVTVINGRAYQKPEMLDAGKYPILRVGNFFSNRGWYYSDMELDESKYCEEGDLLYAWSASFGPKIWDGAKSIYHYHIWKMVPTSNKVSRKYLYYLLERDTDKIKEENGRGVGMIHITKSYIESRMMVLPPMDIQEKVVERIEKFYFLHTNMTLELNQKLDNLKALKSSLLDQAFKGEL</sequence>
<evidence type="ECO:0000256" key="1">
    <source>
        <dbReference type="ARBA" id="ARBA00010923"/>
    </source>
</evidence>
<protein>
    <submittedName>
        <fullName evidence="5">Restriction endonuclease subunit S</fullName>
        <ecNumber evidence="5">3.1.21.-</ecNumber>
    </submittedName>
</protein>
<comment type="similarity">
    <text evidence="1">Belongs to the type-I restriction system S methylase family.</text>
</comment>
<evidence type="ECO:0000259" key="4">
    <source>
        <dbReference type="Pfam" id="PF01420"/>
    </source>
</evidence>
<evidence type="ECO:0000256" key="2">
    <source>
        <dbReference type="ARBA" id="ARBA00022747"/>
    </source>
</evidence>